<reference evidence="3" key="1">
    <citation type="submission" date="2023-03" db="UniProtKB">
        <authorList>
            <consortium name="EnsemblPlants"/>
        </authorList>
    </citation>
    <scope>IDENTIFICATION</scope>
</reference>
<name>A0A9I9E7Q7_CUCME</name>
<feature type="chain" id="PRO_5039950149" description="Secreted protein" evidence="2">
    <location>
        <begin position="27"/>
        <end position="72"/>
    </location>
</feature>
<feature type="region of interest" description="Disordered" evidence="1">
    <location>
        <begin position="46"/>
        <end position="72"/>
    </location>
</feature>
<keyword evidence="2" id="KW-0732">Signal</keyword>
<evidence type="ECO:0000313" key="3">
    <source>
        <dbReference type="EnsemblPlants" id="MELO3C029953.2.1"/>
    </source>
</evidence>
<proteinExistence type="predicted"/>
<accession>A0A9I9E7Q7</accession>
<feature type="signal peptide" evidence="2">
    <location>
        <begin position="1"/>
        <end position="26"/>
    </location>
</feature>
<dbReference type="AlphaFoldDB" id="A0A9I9E7Q7"/>
<protein>
    <recommendedName>
        <fullName evidence="4">Secreted protein</fullName>
    </recommendedName>
</protein>
<evidence type="ECO:0000256" key="1">
    <source>
        <dbReference type="SAM" id="MobiDB-lite"/>
    </source>
</evidence>
<sequence>MVCFIIRISLFLSLFLSQTLPPSSMAAAAAPFVPPNRSLHYLSSKLSRPPQIPKMGEPWPLKHRSQTPPPPF</sequence>
<dbReference type="EnsemblPlants" id="MELO3C029953.2.1">
    <property type="protein sequence ID" value="MELO3C029953.2.1"/>
    <property type="gene ID" value="MELO3C029953.2"/>
</dbReference>
<organism evidence="3">
    <name type="scientific">Cucumis melo</name>
    <name type="common">Muskmelon</name>
    <dbReference type="NCBI Taxonomy" id="3656"/>
    <lineage>
        <taxon>Eukaryota</taxon>
        <taxon>Viridiplantae</taxon>
        <taxon>Streptophyta</taxon>
        <taxon>Embryophyta</taxon>
        <taxon>Tracheophyta</taxon>
        <taxon>Spermatophyta</taxon>
        <taxon>Magnoliopsida</taxon>
        <taxon>eudicotyledons</taxon>
        <taxon>Gunneridae</taxon>
        <taxon>Pentapetalae</taxon>
        <taxon>rosids</taxon>
        <taxon>fabids</taxon>
        <taxon>Cucurbitales</taxon>
        <taxon>Cucurbitaceae</taxon>
        <taxon>Benincaseae</taxon>
        <taxon>Cucumis</taxon>
    </lineage>
</organism>
<evidence type="ECO:0000256" key="2">
    <source>
        <dbReference type="SAM" id="SignalP"/>
    </source>
</evidence>
<dbReference type="Gramene" id="MELO3C029953.2.1">
    <property type="protein sequence ID" value="MELO3C029953.2.1"/>
    <property type="gene ID" value="MELO3C029953.2"/>
</dbReference>
<evidence type="ECO:0008006" key="4">
    <source>
        <dbReference type="Google" id="ProtNLM"/>
    </source>
</evidence>